<evidence type="ECO:0000259" key="14">
    <source>
        <dbReference type="Pfam" id="PF17689"/>
    </source>
</evidence>
<feature type="transmembrane region" description="Helical" evidence="11">
    <location>
        <begin position="678"/>
        <end position="701"/>
    </location>
</feature>
<comment type="function">
    <text evidence="1">Arabinosyl transferase responsible for the polymerization of arabinose into the arabinan of arabinogalactan.</text>
</comment>
<keyword evidence="6 15" id="KW-0808">Transferase</keyword>
<dbReference type="RefSeq" id="WP_084811932.1">
    <property type="nucleotide sequence ID" value="NZ_FNLM01000034.1"/>
</dbReference>
<feature type="transmembrane region" description="Helical" evidence="11">
    <location>
        <begin position="240"/>
        <end position="260"/>
    </location>
</feature>
<evidence type="ECO:0000256" key="7">
    <source>
        <dbReference type="ARBA" id="ARBA00022692"/>
    </source>
</evidence>
<accession>A0A1H2KS01</accession>
<comment type="similarity">
    <text evidence="3">Belongs to the emb family.</text>
</comment>
<evidence type="ECO:0000313" key="16">
    <source>
        <dbReference type="Proteomes" id="UP000183180"/>
    </source>
</evidence>
<feature type="transmembrane region" description="Helical" evidence="11">
    <location>
        <begin position="315"/>
        <end position="337"/>
    </location>
</feature>
<feature type="transmembrane region" description="Helical" evidence="11">
    <location>
        <begin position="589"/>
        <end position="609"/>
    </location>
</feature>
<evidence type="ECO:0000256" key="8">
    <source>
        <dbReference type="ARBA" id="ARBA00022989"/>
    </source>
</evidence>
<feature type="transmembrane region" description="Helical" evidence="11">
    <location>
        <begin position="537"/>
        <end position="555"/>
    </location>
</feature>
<dbReference type="STRING" id="158898.SAMN04488548_1343572"/>
<dbReference type="OrthoDB" id="3584570at2"/>
<feature type="transmembrane region" description="Helical" evidence="11">
    <location>
        <begin position="508"/>
        <end position="525"/>
    </location>
</feature>
<feature type="transmembrane region" description="Helical" evidence="11">
    <location>
        <begin position="395"/>
        <end position="422"/>
    </location>
</feature>
<evidence type="ECO:0000256" key="6">
    <source>
        <dbReference type="ARBA" id="ARBA00022679"/>
    </source>
</evidence>
<sequence>MAIVAAVAGLVAVVAGVLTPFLPVSTSTASITWPGGQELGAESASVTAPLVAQTARDVRITIPCGALASTPDDAATTVLSTMPANATKARENGLFVVADAANVTVSVRNKILASVPRSALGGCSELRFFSDATTTGAQFVGLPPGATSAGGGDVGLAEPSSNPQVAGVFTALTPEQVRASGIDVRIEIDDRFASSPSVIKWLVMIVGIIAAIVALVAVGRLDRLHGYHRRIGAKLRWRSVLRPTPTDIGVTLTLVVWHFLGAGSPDDGYILNMGRNAADAGYLSDYYRFYGIPEAPFDWYYSFLAYWSTISTTGLWMRLPSLIAGLAAWFILSRVLLPRLGGAVRRSQWAMLTGAAVFLAFWLPMCSGLRSEGIIVLGTLLTWWAVEVTVSTRRILPAALAALTALLTLALAPHGLVALALLIASARPMLRILVRRRREDGLLPLLAPVLGAGALVVIVVFRDQTLATVFEAIRIRYSVGPTLAWYQELLRYYFLAVNHSDGALARRIPVLLFAVSMFLVLAIMLRRKRIDGVDPGAVWRVLGASLLTILLLSFTPTKWTIQFGIFAGLGAALAAVACVAIGQAASRTLRNLSILVAGLLVACAAAAAGKNAWPWPYNFGIAWFDKAPVIAGIQVSTVLLALAVVALVFAIWQHLRMDFVDETGLAHAQGAAPAGWRVGVASAPIAVIALLIVVSELAVFAKASVSRADTFTVLSANLDSLRGNTCAMADAVLVEPDPNRGMLVPADGVSASAALAGQSSGFGPDGVKPDLTPQAGAQKPGVMNTSADLSKTFVVYGSNPGTTGGVGPRGVNGSTAALPFGLDPATTPVMGSHGDTSGQASLTTDWYELPARGSSPLIVITAAGAVATLDRDGVPIFGQTLQVQFGRESAGGFETVGAPAVPIDAERTNRPWRNLRIPTDRIPDGATAMRIVARDNNLDADQWLAVTPPRAPVLETLQDVVGSTDPVLIDFAAGAVFPCQQPMTARDGIVDIPEWRILPESWIANSQSKTWMAAEDGGLLTTVEALTRPSTLATYLDNDWYREWGNLQRLDPLVPAARPADVMTGSATTWGWSRPGPIRVVPEDD</sequence>
<feature type="transmembrane region" description="Helical" evidence="11">
    <location>
        <begin position="349"/>
        <end position="375"/>
    </location>
</feature>
<feature type="transmembrane region" description="Helical" evidence="11">
    <location>
        <begin position="629"/>
        <end position="652"/>
    </location>
</feature>
<reference evidence="15 16" key="1">
    <citation type="submission" date="2016-10" db="EMBL/GenBank/DDBJ databases">
        <authorList>
            <person name="de Groot N.N."/>
        </authorList>
    </citation>
    <scope>NUCLEOTIDE SEQUENCE [LARGE SCALE GENOMIC DNA]</scope>
    <source>
        <strain evidence="15 16">DSM 44215</strain>
    </source>
</reference>
<dbReference type="Pfam" id="PF17689">
    <property type="entry name" value="Arabino_trans_N"/>
    <property type="match status" value="1"/>
</dbReference>
<feature type="transmembrane region" description="Helical" evidence="11">
    <location>
        <begin position="198"/>
        <end position="219"/>
    </location>
</feature>
<dbReference type="EMBL" id="FNLM01000034">
    <property type="protein sequence ID" value="SDU71126.1"/>
    <property type="molecule type" value="Genomic_DNA"/>
</dbReference>
<dbReference type="GO" id="GO:0071766">
    <property type="term" value="P:Actinobacterium-type cell wall biogenesis"/>
    <property type="evidence" value="ECO:0007669"/>
    <property type="project" value="InterPro"/>
</dbReference>
<keyword evidence="8 11" id="KW-1133">Transmembrane helix</keyword>
<keyword evidence="9 11" id="KW-0472">Membrane</keyword>
<proteinExistence type="inferred from homology"/>
<evidence type="ECO:0000313" key="15">
    <source>
        <dbReference type="EMBL" id="SDU71126.1"/>
    </source>
</evidence>
<evidence type="ECO:0000256" key="3">
    <source>
        <dbReference type="ARBA" id="ARBA00008195"/>
    </source>
</evidence>
<comment type="subcellular location">
    <subcellularLocation>
        <location evidence="2">Cell membrane</location>
        <topology evidence="2">Multi-pass membrane protein</topology>
    </subcellularLocation>
</comment>
<evidence type="ECO:0000256" key="9">
    <source>
        <dbReference type="ARBA" id="ARBA00023136"/>
    </source>
</evidence>
<feature type="domain" description="Arabinosyltransferase C-terminal" evidence="13">
    <location>
        <begin position="698"/>
        <end position="1079"/>
    </location>
</feature>
<dbReference type="InterPro" id="IPR027451">
    <property type="entry name" value="EmbABC_dom1"/>
</dbReference>
<keyword evidence="10" id="KW-0961">Cell wall biogenesis/degradation</keyword>
<dbReference type="Proteomes" id="UP000183180">
    <property type="component" value="Unassembled WGS sequence"/>
</dbReference>
<evidence type="ECO:0000256" key="5">
    <source>
        <dbReference type="ARBA" id="ARBA00022676"/>
    </source>
</evidence>
<dbReference type="Pfam" id="PF14896">
    <property type="entry name" value="Arabino_trans_C"/>
    <property type="match status" value="1"/>
</dbReference>
<dbReference type="AlphaFoldDB" id="A0A1H2KS01"/>
<dbReference type="GO" id="GO:0071555">
    <property type="term" value="P:cell wall organization"/>
    <property type="evidence" value="ECO:0007669"/>
    <property type="project" value="UniProtKB-KW"/>
</dbReference>
<evidence type="ECO:0000259" key="13">
    <source>
        <dbReference type="Pfam" id="PF14896"/>
    </source>
</evidence>
<evidence type="ECO:0000256" key="10">
    <source>
        <dbReference type="ARBA" id="ARBA00023316"/>
    </source>
</evidence>
<organism evidence="15 16">
    <name type="scientific">Gordonia westfalica</name>
    <dbReference type="NCBI Taxonomy" id="158898"/>
    <lineage>
        <taxon>Bacteria</taxon>
        <taxon>Bacillati</taxon>
        <taxon>Actinomycetota</taxon>
        <taxon>Actinomycetes</taxon>
        <taxon>Mycobacteriales</taxon>
        <taxon>Gordoniaceae</taxon>
        <taxon>Gordonia</taxon>
    </lineage>
</organism>
<keyword evidence="5" id="KW-0328">Glycosyltransferase</keyword>
<dbReference type="Gene3D" id="2.60.120.610">
    <property type="entry name" value="arabinofuranosyltransferase like domain"/>
    <property type="match status" value="1"/>
</dbReference>
<keyword evidence="4" id="KW-1003">Cell membrane</keyword>
<dbReference type="InterPro" id="IPR042486">
    <property type="entry name" value="Arabino_trans_C_2"/>
</dbReference>
<feature type="domain" description="Arabinofuranosyltransferase central" evidence="12">
    <location>
        <begin position="195"/>
        <end position="656"/>
    </location>
</feature>
<evidence type="ECO:0000256" key="4">
    <source>
        <dbReference type="ARBA" id="ARBA00022475"/>
    </source>
</evidence>
<dbReference type="InterPro" id="IPR040920">
    <property type="entry name" value="Arabino_trans_N"/>
</dbReference>
<dbReference type="GO" id="GO:0052636">
    <property type="term" value="F:arabinosyltransferase activity"/>
    <property type="evidence" value="ECO:0007669"/>
    <property type="project" value="InterPro"/>
</dbReference>
<feature type="transmembrane region" description="Helical" evidence="11">
    <location>
        <begin position="442"/>
        <end position="461"/>
    </location>
</feature>
<name>A0A1H2KS01_9ACTN</name>
<evidence type="ECO:0000256" key="1">
    <source>
        <dbReference type="ARBA" id="ARBA00003001"/>
    </source>
</evidence>
<evidence type="ECO:0000259" key="12">
    <source>
        <dbReference type="Pfam" id="PF04602"/>
    </source>
</evidence>
<feature type="domain" description="Arabinosyltransferas concanavalin like" evidence="14">
    <location>
        <begin position="27"/>
        <end position="191"/>
    </location>
</feature>
<dbReference type="GO" id="GO:0005886">
    <property type="term" value="C:plasma membrane"/>
    <property type="evidence" value="ECO:0007669"/>
    <property type="project" value="UniProtKB-SubCell"/>
</dbReference>
<evidence type="ECO:0000256" key="11">
    <source>
        <dbReference type="SAM" id="Phobius"/>
    </source>
</evidence>
<dbReference type="InterPro" id="IPR007680">
    <property type="entry name" value="Arabino_trans_central"/>
</dbReference>
<keyword evidence="7 11" id="KW-0812">Transmembrane</keyword>
<gene>
    <name evidence="15" type="ORF">SAMN04488548_1343572</name>
</gene>
<dbReference type="Pfam" id="PF04602">
    <property type="entry name" value="Arabinose_trans"/>
    <property type="match status" value="1"/>
</dbReference>
<dbReference type="InterPro" id="IPR032731">
    <property type="entry name" value="Arabino_trans_C"/>
</dbReference>
<evidence type="ECO:0000256" key="2">
    <source>
        <dbReference type="ARBA" id="ARBA00004651"/>
    </source>
</evidence>
<feature type="transmembrane region" description="Helical" evidence="11">
    <location>
        <begin position="561"/>
        <end position="582"/>
    </location>
</feature>
<protein>
    <submittedName>
        <fullName evidence="15">Arabinosyltransferase A</fullName>
    </submittedName>
</protein>
<dbReference type="Gene3D" id="2.60.120.940">
    <property type="entry name" value="EmbC, C-terminal domain, subdomain 2"/>
    <property type="match status" value="1"/>
</dbReference>